<dbReference type="InterPro" id="IPR046219">
    <property type="entry name" value="DUF6252"/>
</dbReference>
<organism evidence="2 3">
    <name type="scientific">Hymenobacter algoricola</name>
    <dbReference type="NCBI Taxonomy" id="486267"/>
    <lineage>
        <taxon>Bacteria</taxon>
        <taxon>Pseudomonadati</taxon>
        <taxon>Bacteroidota</taxon>
        <taxon>Cytophagia</taxon>
        <taxon>Cytophagales</taxon>
        <taxon>Hymenobacteraceae</taxon>
        <taxon>Hymenobacter</taxon>
    </lineage>
</organism>
<evidence type="ECO:0000313" key="2">
    <source>
        <dbReference type="EMBL" id="GAA3931184.1"/>
    </source>
</evidence>
<evidence type="ECO:0000313" key="3">
    <source>
        <dbReference type="Proteomes" id="UP001499909"/>
    </source>
</evidence>
<feature type="signal peptide" evidence="1">
    <location>
        <begin position="1"/>
        <end position="20"/>
    </location>
</feature>
<feature type="chain" id="PRO_5045275006" description="DUF4251 domain-containing protein" evidence="1">
    <location>
        <begin position="21"/>
        <end position="167"/>
    </location>
</feature>
<dbReference type="RefSeq" id="WP_345112331.1">
    <property type="nucleotide sequence ID" value="NZ_BAABDH010000023.1"/>
</dbReference>
<gene>
    <name evidence="2" type="ORF">GCM10022406_15530</name>
</gene>
<evidence type="ECO:0000256" key="1">
    <source>
        <dbReference type="SAM" id="SignalP"/>
    </source>
</evidence>
<keyword evidence="3" id="KW-1185">Reference proteome</keyword>
<comment type="caution">
    <text evidence="2">The sequence shown here is derived from an EMBL/GenBank/DDBJ whole genome shotgun (WGS) entry which is preliminary data.</text>
</comment>
<dbReference type="EMBL" id="BAABDH010000023">
    <property type="protein sequence ID" value="GAA3931184.1"/>
    <property type="molecule type" value="Genomic_DNA"/>
</dbReference>
<keyword evidence="1" id="KW-0732">Signal</keyword>
<reference evidence="3" key="1">
    <citation type="journal article" date="2019" name="Int. J. Syst. Evol. Microbiol.">
        <title>The Global Catalogue of Microorganisms (GCM) 10K type strain sequencing project: providing services to taxonomists for standard genome sequencing and annotation.</title>
        <authorList>
            <consortium name="The Broad Institute Genomics Platform"/>
            <consortium name="The Broad Institute Genome Sequencing Center for Infectious Disease"/>
            <person name="Wu L."/>
            <person name="Ma J."/>
        </authorList>
    </citation>
    <scope>NUCLEOTIDE SEQUENCE [LARGE SCALE GENOMIC DNA]</scope>
    <source>
        <strain evidence="3">JCM 17214</strain>
    </source>
</reference>
<proteinExistence type="predicted"/>
<dbReference type="PROSITE" id="PS51257">
    <property type="entry name" value="PROKAR_LIPOPROTEIN"/>
    <property type="match status" value="1"/>
</dbReference>
<dbReference type="Proteomes" id="UP001499909">
    <property type="component" value="Unassembled WGS sequence"/>
</dbReference>
<protein>
    <recommendedName>
        <fullName evidence="4">DUF4251 domain-containing protein</fullName>
    </recommendedName>
</protein>
<dbReference type="Pfam" id="PF19765">
    <property type="entry name" value="DUF6252"/>
    <property type="match status" value="1"/>
</dbReference>
<accession>A0ABP7MWB2</accession>
<evidence type="ECO:0008006" key="4">
    <source>
        <dbReference type="Google" id="ProtNLM"/>
    </source>
</evidence>
<name>A0ABP7MWB2_9BACT</name>
<sequence>MKTPFILLFILGLLSASACKKETEVDALPKATQEGKHTFGCLVNGKAFLPESAQAISITRRKPLEAYVYRTDLLVSAMGQGYVEFALRNAFKPGTYLLGKTSSGSYGTYTEGAGRHYTDADHPGTVTLTRIDTVAKIASGTFQFTAFAYHSGEIVTITEGRFDTRLK</sequence>